<comment type="caution">
    <text evidence="4">The sequence shown here is derived from an EMBL/GenBank/DDBJ whole genome shotgun (WGS) entry which is preliminary data.</text>
</comment>
<evidence type="ECO:0000256" key="2">
    <source>
        <dbReference type="SAM" id="Phobius"/>
    </source>
</evidence>
<dbReference type="SUPFAM" id="SSF47413">
    <property type="entry name" value="lambda repressor-like DNA-binding domains"/>
    <property type="match status" value="1"/>
</dbReference>
<keyword evidence="1" id="KW-0238">DNA-binding</keyword>
<sequence length="198" mass="22525">MEIGKRIKAYRSLLNFSQDDLAKKIFVSRQTISNWETDKTYPDIQSMIALSILFDISLDELIKADLEEIKMKISRNKVNQQSDLHTKIMLTSTVLSALSIGLVVAFPESNTILLVPLVLFLPGFWSSLKLETFKKENDLKTYKEILAFSQNGDVNALREKRTGQKMWLVDCLIVLAYGVATLIIYIIAMAIVNFCKQL</sequence>
<keyword evidence="5" id="KW-1185">Reference proteome</keyword>
<gene>
    <name evidence="4" type="ORF">RU86_GL000809</name>
</gene>
<keyword evidence="2" id="KW-0472">Membrane</keyword>
<organism evidence="4 5">
    <name type="scientific">Pseudolactococcus piscium</name>
    <dbReference type="NCBI Taxonomy" id="1364"/>
    <lineage>
        <taxon>Bacteria</taxon>
        <taxon>Bacillati</taxon>
        <taxon>Bacillota</taxon>
        <taxon>Bacilli</taxon>
        <taxon>Lactobacillales</taxon>
        <taxon>Streptococcaceae</taxon>
        <taxon>Pseudolactococcus</taxon>
    </lineage>
</organism>
<evidence type="ECO:0000313" key="5">
    <source>
        <dbReference type="Proteomes" id="UP000218282"/>
    </source>
</evidence>
<dbReference type="GO" id="GO:0003677">
    <property type="term" value="F:DNA binding"/>
    <property type="evidence" value="ECO:0007669"/>
    <property type="project" value="UniProtKB-KW"/>
</dbReference>
<protein>
    <submittedName>
        <fullName evidence="4">Helix-turn-helix domain-containing protein</fullName>
    </submittedName>
</protein>
<feature type="transmembrane region" description="Helical" evidence="2">
    <location>
        <begin position="167"/>
        <end position="192"/>
    </location>
</feature>
<dbReference type="InterPro" id="IPR001387">
    <property type="entry name" value="Cro/C1-type_HTH"/>
</dbReference>
<reference evidence="4 5" key="1">
    <citation type="submission" date="2014-12" db="EMBL/GenBank/DDBJ databases">
        <title>Draft genome sequences of 10 type strains of Lactococcus.</title>
        <authorList>
            <person name="Sun Z."/>
            <person name="Zhong Z."/>
            <person name="Liu W."/>
            <person name="Zhang W."/>
            <person name="Zhang H."/>
        </authorList>
    </citation>
    <scope>NUCLEOTIDE SEQUENCE [LARGE SCALE GENOMIC DNA]</scope>
    <source>
        <strain evidence="4 5">DSM 6634</strain>
    </source>
</reference>
<dbReference type="EMBL" id="JXJW01000017">
    <property type="protein sequence ID" value="PCS05430.1"/>
    <property type="molecule type" value="Genomic_DNA"/>
</dbReference>
<dbReference type="RefSeq" id="WP_096814984.1">
    <property type="nucleotide sequence ID" value="NZ_JXJW01000017.1"/>
</dbReference>
<keyword evidence="2" id="KW-1133">Transmembrane helix</keyword>
<evidence type="ECO:0000256" key="1">
    <source>
        <dbReference type="ARBA" id="ARBA00023125"/>
    </source>
</evidence>
<evidence type="ECO:0000259" key="3">
    <source>
        <dbReference type="PROSITE" id="PS50943"/>
    </source>
</evidence>
<keyword evidence="2" id="KW-0812">Transmembrane</keyword>
<dbReference type="Proteomes" id="UP000218282">
    <property type="component" value="Unassembled WGS sequence"/>
</dbReference>
<dbReference type="SMART" id="SM00530">
    <property type="entry name" value="HTH_XRE"/>
    <property type="match status" value="1"/>
</dbReference>
<feature type="transmembrane region" description="Helical" evidence="2">
    <location>
        <begin position="112"/>
        <end position="130"/>
    </location>
</feature>
<proteinExistence type="predicted"/>
<evidence type="ECO:0000313" key="4">
    <source>
        <dbReference type="EMBL" id="PCS05430.1"/>
    </source>
</evidence>
<dbReference type="PROSITE" id="PS50943">
    <property type="entry name" value="HTH_CROC1"/>
    <property type="match status" value="1"/>
</dbReference>
<dbReference type="PANTHER" id="PTHR46558">
    <property type="entry name" value="TRACRIPTIONAL REGULATORY PROTEIN-RELATED-RELATED"/>
    <property type="match status" value="1"/>
</dbReference>
<accession>A0A2A5RW50</accession>
<feature type="transmembrane region" description="Helical" evidence="2">
    <location>
        <begin position="88"/>
        <end position="106"/>
    </location>
</feature>
<dbReference type="AlphaFoldDB" id="A0A2A5RW50"/>
<feature type="domain" description="HTH cro/C1-type" evidence="3">
    <location>
        <begin position="7"/>
        <end position="61"/>
    </location>
</feature>
<dbReference type="CDD" id="cd00093">
    <property type="entry name" value="HTH_XRE"/>
    <property type="match status" value="1"/>
</dbReference>
<dbReference type="PANTHER" id="PTHR46558:SF15">
    <property type="entry name" value="HELIX-TURN-HELIX DOMAIN PROTEIN"/>
    <property type="match status" value="1"/>
</dbReference>
<dbReference type="Gene3D" id="1.10.260.40">
    <property type="entry name" value="lambda repressor-like DNA-binding domains"/>
    <property type="match status" value="1"/>
</dbReference>
<dbReference type="Pfam" id="PF01381">
    <property type="entry name" value="HTH_3"/>
    <property type="match status" value="1"/>
</dbReference>
<name>A0A2A5RW50_9LACT</name>
<dbReference type="InterPro" id="IPR010982">
    <property type="entry name" value="Lambda_DNA-bd_dom_sf"/>
</dbReference>